<dbReference type="FunFam" id="1.10.418.10:FF:000020">
    <property type="entry name" value="Cytospin-A isoform 1"/>
    <property type="match status" value="1"/>
</dbReference>
<feature type="compositionally biased region" description="Low complexity" evidence="4">
    <location>
        <begin position="130"/>
        <end position="143"/>
    </location>
</feature>
<feature type="non-terminal residue" evidence="6">
    <location>
        <position position="1"/>
    </location>
</feature>
<dbReference type="Proteomes" id="UP000553648">
    <property type="component" value="Unassembled WGS sequence"/>
</dbReference>
<feature type="non-terminal residue" evidence="6">
    <location>
        <position position="1062"/>
    </location>
</feature>
<feature type="compositionally biased region" description="Basic and acidic residues" evidence="4">
    <location>
        <begin position="289"/>
        <end position="298"/>
    </location>
</feature>
<evidence type="ECO:0000256" key="1">
    <source>
        <dbReference type="ARBA" id="ARBA00009452"/>
    </source>
</evidence>
<feature type="region of interest" description="Disordered" evidence="4">
    <location>
        <begin position="90"/>
        <end position="161"/>
    </location>
</feature>
<feature type="domain" description="Calponin-homology (CH)" evidence="5">
    <location>
        <begin position="956"/>
        <end position="1061"/>
    </location>
</feature>
<dbReference type="PANTHER" id="PTHR23167:SF3">
    <property type="entry name" value="CYTOSPIN-B"/>
    <property type="match status" value="1"/>
</dbReference>
<sequence length="1062" mass="117826">MKSSARPWSAMAKQGSHGVDRGKSLSTTPVGMKTSKSSTSLAFESRLSKLKRASSEDTLTKPGAAASGVSRLKKTITTGAISELAESRLKPCTGTVSAAKRTGIPAPREISSSVSRERAVLRGQPNTRKTQPSPTSSGAPTPTKHVRPTSKSKQEYETGDKAVLESQVKELLAEAKTKDSEITKLRCELKKCKEKGSLNAEGMGASSQNLETVSPVDIDPLIRTLQEKNRTFQKELASLGEENRVLKEKLLYLENSPLSDTTTSSGGDSSLPTPTTQESSFGSPSKNVSRGEVEEHRQHVNGGALRNSGSSSSDVTKASLSPDASDFEHIADVPSRPTSANSNHFKGSKCSTAGSSPNNISDLSVASLTERIQKMEENHHSTAEELQATLQELSDQQQMVQELTTENEKLVEEKALLETSFRQHRDRAEQLSQENEKLMTLLQERSKNEESRAQEGKVLELEQKCAEVLEKAQFEREKLLNIQQQLTSSLRSLEREHQDAQQVIKSLREENEKLLKLLEVEQQSNSTVTKSLEDCKIALEGLKIENGSLKSQLENEKQKAAEINVMGCTSDNSEVQEMLKVAHAEKAQLEASCTELKQELLKANSELKHIQGLLSKAENECGQLKEVCDRQAEQLSRTSQKLQEKTSENEADIKNLKETIFELEDQVEQHRAIKLHNNQLISDLESKAMKLEEQKQDTERQLKALTKQMKEDTEEWRRFQADLQTAVVVANDIKCEAQQELRVVKRKLQEEEEKSARLQKELDEVKGSNRLVTYKGQDLISVTEEVESLESDTGSRWQGVCISRTSPTPPESAATVKSLIKSFDLGCSGNTGQNITVHKVPRSPLSGIPVRTAPAAAVSPMQRHSVYNNAKPASKGIARHADLSDLPLADLLKGRNEELKPDHYLRKSPSLESLSKPPMAFSSRMLTSTPSSFKPQSKLSVERKDPLAALAREYGGSKRNALLKWCQKKTEGYQNIDITNFSSSWSDGLAFCALLHTYLPAHIPYQELNSQDKKRNLLLAFQAAESVGIKPSLELSEMMYTDRPDWQSVMQYVAQIYKYFET</sequence>
<organism evidence="6 7">
    <name type="scientific">Serilophus lunatus</name>
    <name type="common">silver-breasted broadbill</name>
    <dbReference type="NCBI Taxonomy" id="239386"/>
    <lineage>
        <taxon>Eukaryota</taxon>
        <taxon>Metazoa</taxon>
        <taxon>Chordata</taxon>
        <taxon>Craniata</taxon>
        <taxon>Vertebrata</taxon>
        <taxon>Euteleostomi</taxon>
        <taxon>Archelosauria</taxon>
        <taxon>Archosauria</taxon>
        <taxon>Dinosauria</taxon>
        <taxon>Saurischia</taxon>
        <taxon>Theropoda</taxon>
        <taxon>Coelurosauria</taxon>
        <taxon>Aves</taxon>
        <taxon>Neognathae</taxon>
        <taxon>Neoaves</taxon>
        <taxon>Telluraves</taxon>
        <taxon>Australaves</taxon>
        <taxon>Passeriformes</taxon>
        <taxon>Eurylaimidae</taxon>
        <taxon>Serilophus</taxon>
    </lineage>
</organism>
<feature type="compositionally biased region" description="Polar residues" evidence="4">
    <location>
        <begin position="24"/>
        <end position="42"/>
    </location>
</feature>
<comment type="similarity">
    <text evidence="1">Belongs to the cytospin-A family.</text>
</comment>
<protein>
    <submittedName>
        <fullName evidence="6">CYTSB protein</fullName>
    </submittedName>
</protein>
<feature type="compositionally biased region" description="Low complexity" evidence="4">
    <location>
        <begin position="257"/>
        <end position="276"/>
    </location>
</feature>
<feature type="region of interest" description="Disordered" evidence="4">
    <location>
        <begin position="1"/>
        <end position="71"/>
    </location>
</feature>
<evidence type="ECO:0000256" key="3">
    <source>
        <dbReference type="SAM" id="Coils"/>
    </source>
</evidence>
<feature type="coiled-coil region" evidence="3">
    <location>
        <begin position="741"/>
        <end position="768"/>
    </location>
</feature>
<dbReference type="Pfam" id="PF00307">
    <property type="entry name" value="CH"/>
    <property type="match status" value="1"/>
</dbReference>
<dbReference type="Gene3D" id="1.10.418.10">
    <property type="entry name" value="Calponin-like domain"/>
    <property type="match status" value="1"/>
</dbReference>
<gene>
    <name evidence="6" type="primary">Specc1</name>
    <name evidence="6" type="ORF">SERLUN_R08975</name>
</gene>
<feature type="coiled-coil region" evidence="3">
    <location>
        <begin position="365"/>
        <end position="715"/>
    </location>
</feature>
<feature type="compositionally biased region" description="Polar residues" evidence="4">
    <location>
        <begin position="277"/>
        <end position="288"/>
    </location>
</feature>
<dbReference type="InterPro" id="IPR001715">
    <property type="entry name" value="CH_dom"/>
</dbReference>
<evidence type="ECO:0000313" key="7">
    <source>
        <dbReference type="Proteomes" id="UP000553648"/>
    </source>
</evidence>
<dbReference type="AlphaFoldDB" id="A0A7L1CR08"/>
<dbReference type="OrthoDB" id="21607at2759"/>
<feature type="compositionally biased region" description="Basic and acidic residues" evidence="4">
    <location>
        <begin position="152"/>
        <end position="161"/>
    </location>
</feature>
<evidence type="ECO:0000259" key="5">
    <source>
        <dbReference type="PROSITE" id="PS50021"/>
    </source>
</evidence>
<evidence type="ECO:0000256" key="4">
    <source>
        <dbReference type="SAM" id="MobiDB-lite"/>
    </source>
</evidence>
<comment type="caution">
    <text evidence="6">The sequence shown here is derived from an EMBL/GenBank/DDBJ whole genome shotgun (WGS) entry which is preliminary data.</text>
</comment>
<dbReference type="InterPro" id="IPR036872">
    <property type="entry name" value="CH_dom_sf"/>
</dbReference>
<dbReference type="SMART" id="SM00033">
    <property type="entry name" value="CH"/>
    <property type="match status" value="1"/>
</dbReference>
<feature type="coiled-coil region" evidence="3">
    <location>
        <begin position="161"/>
        <end position="195"/>
    </location>
</feature>
<feature type="compositionally biased region" description="Polar residues" evidence="4">
    <location>
        <begin position="307"/>
        <end position="319"/>
    </location>
</feature>
<accession>A0A7L1CR08</accession>
<dbReference type="PANTHER" id="PTHR23167">
    <property type="entry name" value="CALPONIN HOMOLOGY DOMAIN-CONTAINING PROTEIN DDB_G0272472-RELATED"/>
    <property type="match status" value="1"/>
</dbReference>
<dbReference type="EMBL" id="VXBA01001494">
    <property type="protein sequence ID" value="NXM68472.1"/>
    <property type="molecule type" value="Genomic_DNA"/>
</dbReference>
<dbReference type="PROSITE" id="PS50021">
    <property type="entry name" value="CH"/>
    <property type="match status" value="1"/>
</dbReference>
<keyword evidence="7" id="KW-1185">Reference proteome</keyword>
<dbReference type="SUPFAM" id="SSF47576">
    <property type="entry name" value="Calponin-homology domain, CH-domain"/>
    <property type="match status" value="1"/>
</dbReference>
<feature type="compositionally biased region" description="Polar residues" evidence="4">
    <location>
        <begin position="336"/>
        <end position="361"/>
    </location>
</feature>
<evidence type="ECO:0000313" key="6">
    <source>
        <dbReference type="EMBL" id="NXM68472.1"/>
    </source>
</evidence>
<proteinExistence type="inferred from homology"/>
<reference evidence="6 7" key="1">
    <citation type="submission" date="2019-09" db="EMBL/GenBank/DDBJ databases">
        <title>Bird 10,000 Genomes (B10K) Project - Family phase.</title>
        <authorList>
            <person name="Zhang G."/>
        </authorList>
    </citation>
    <scope>NUCLEOTIDE SEQUENCE [LARGE SCALE GENOMIC DNA]</scope>
    <source>
        <strain evidence="6">B10K-DU-002-03</strain>
        <tissue evidence="6">Muscle</tissue>
    </source>
</reference>
<dbReference type="CDD" id="cd21257">
    <property type="entry name" value="CH_CYTSB"/>
    <property type="match status" value="1"/>
</dbReference>
<feature type="coiled-coil region" evidence="3">
    <location>
        <begin position="222"/>
        <end position="249"/>
    </location>
</feature>
<evidence type="ECO:0000256" key="2">
    <source>
        <dbReference type="ARBA" id="ARBA00023054"/>
    </source>
</evidence>
<keyword evidence="2 3" id="KW-0175">Coiled coil</keyword>
<dbReference type="InterPro" id="IPR050540">
    <property type="entry name" value="F-actin_Monoox_Mical"/>
</dbReference>
<feature type="region of interest" description="Disordered" evidence="4">
    <location>
        <begin position="257"/>
        <end position="361"/>
    </location>
</feature>
<name>A0A7L1CR08_9PASS</name>